<dbReference type="EMBL" id="JADIMZ010000074">
    <property type="protein sequence ID" value="MBO8432607.1"/>
    <property type="molecule type" value="Genomic_DNA"/>
</dbReference>
<evidence type="ECO:0000256" key="1">
    <source>
        <dbReference type="ARBA" id="ARBA00004370"/>
    </source>
</evidence>
<evidence type="ECO:0000256" key="4">
    <source>
        <dbReference type="ARBA" id="ARBA00023136"/>
    </source>
</evidence>
<dbReference type="GO" id="GO:0019867">
    <property type="term" value="C:outer membrane"/>
    <property type="evidence" value="ECO:0007669"/>
    <property type="project" value="InterPro"/>
</dbReference>
<dbReference type="PANTHER" id="PTHR12815:SF47">
    <property type="entry name" value="TRANSLOCATION AND ASSEMBLY MODULE SUBUNIT TAMA"/>
    <property type="match status" value="1"/>
</dbReference>
<evidence type="ECO:0000313" key="7">
    <source>
        <dbReference type="EMBL" id="MBO8432607.1"/>
    </source>
</evidence>
<keyword evidence="3" id="KW-0732">Signal</keyword>
<protein>
    <submittedName>
        <fullName evidence="7">BamA/TamA family outer membrane protein</fullName>
    </submittedName>
</protein>
<dbReference type="Gene3D" id="2.40.160.50">
    <property type="entry name" value="membrane protein fhac: a member of the omp85/tpsb transporter family"/>
    <property type="match status" value="1"/>
</dbReference>
<evidence type="ECO:0000313" key="8">
    <source>
        <dbReference type="Proteomes" id="UP000823612"/>
    </source>
</evidence>
<dbReference type="PROSITE" id="PS51257">
    <property type="entry name" value="PROKAR_LIPOPROTEIN"/>
    <property type="match status" value="1"/>
</dbReference>
<accession>A0A9D9H267</accession>
<comment type="subcellular location">
    <subcellularLocation>
        <location evidence="1">Membrane</location>
    </subcellularLocation>
</comment>
<dbReference type="PANTHER" id="PTHR12815">
    <property type="entry name" value="SORTING AND ASSEMBLY MACHINERY SAMM50 PROTEIN FAMILY MEMBER"/>
    <property type="match status" value="1"/>
</dbReference>
<evidence type="ECO:0000259" key="6">
    <source>
        <dbReference type="Pfam" id="PF01103"/>
    </source>
</evidence>
<feature type="domain" description="Bacterial surface antigen (D15)" evidence="6">
    <location>
        <begin position="615"/>
        <end position="803"/>
    </location>
</feature>
<dbReference type="Pfam" id="PF01103">
    <property type="entry name" value="Omp85"/>
    <property type="match status" value="1"/>
</dbReference>
<organism evidence="7 8">
    <name type="scientific">Candidatus Pullibacteroides excrementavium</name>
    <dbReference type="NCBI Taxonomy" id="2840905"/>
    <lineage>
        <taxon>Bacteria</taxon>
        <taxon>Pseudomonadati</taxon>
        <taxon>Bacteroidota</taxon>
        <taxon>Bacteroidia</taxon>
        <taxon>Bacteroidales</taxon>
        <taxon>Candidatus Pullibacteroides</taxon>
    </lineage>
</organism>
<dbReference type="AlphaFoldDB" id="A0A9D9H267"/>
<keyword evidence="2" id="KW-0812">Transmembrane</keyword>
<evidence type="ECO:0000256" key="2">
    <source>
        <dbReference type="ARBA" id="ARBA00022692"/>
    </source>
</evidence>
<reference evidence="7" key="2">
    <citation type="journal article" date="2021" name="PeerJ">
        <title>Extensive microbial diversity within the chicken gut microbiome revealed by metagenomics and culture.</title>
        <authorList>
            <person name="Gilroy R."/>
            <person name="Ravi A."/>
            <person name="Getino M."/>
            <person name="Pursley I."/>
            <person name="Horton D.L."/>
            <person name="Alikhan N.F."/>
            <person name="Baker D."/>
            <person name="Gharbi K."/>
            <person name="Hall N."/>
            <person name="Watson M."/>
            <person name="Adriaenssens E.M."/>
            <person name="Foster-Nyarko E."/>
            <person name="Jarju S."/>
            <person name="Secka A."/>
            <person name="Antonio M."/>
            <person name="Oren A."/>
            <person name="Chaudhuri R.R."/>
            <person name="La Ragione R."/>
            <person name="Hildebrand F."/>
            <person name="Pallen M.J."/>
        </authorList>
    </citation>
    <scope>NUCLEOTIDE SEQUENCE</scope>
    <source>
        <strain evidence="7">2889</strain>
    </source>
</reference>
<proteinExistence type="predicted"/>
<keyword evidence="5" id="KW-0998">Cell outer membrane</keyword>
<name>A0A9D9H267_9BACT</name>
<gene>
    <name evidence="7" type="ORF">IAB08_04875</name>
</gene>
<evidence type="ECO:0000256" key="3">
    <source>
        <dbReference type="ARBA" id="ARBA00022729"/>
    </source>
</evidence>
<dbReference type="Proteomes" id="UP000823612">
    <property type="component" value="Unassembled WGS sequence"/>
</dbReference>
<evidence type="ECO:0000256" key="5">
    <source>
        <dbReference type="ARBA" id="ARBA00023237"/>
    </source>
</evidence>
<dbReference type="InterPro" id="IPR039910">
    <property type="entry name" value="D15-like"/>
</dbReference>
<reference evidence="7" key="1">
    <citation type="submission" date="2020-10" db="EMBL/GenBank/DDBJ databases">
        <authorList>
            <person name="Gilroy R."/>
        </authorList>
    </citation>
    <scope>NUCLEOTIDE SEQUENCE</scope>
    <source>
        <strain evidence="7">2889</strain>
    </source>
</reference>
<keyword evidence="4" id="KW-0472">Membrane</keyword>
<dbReference type="InterPro" id="IPR000184">
    <property type="entry name" value="Bac_surfAg_D15"/>
</dbReference>
<sequence>MRCTRFLSGTLLFSKVLLGCFMLAGLAGCNSLKKVPENQSLLVKNKVKVSSGGTIDKNDLSSALAQEPNSKILGGRLKLSFYNWSKDEKDNWWNNKLRDIGEKPVIFDSTAIQSSAERILSMASAKGYFHPVLETEVTRKGREKRKVVVSYRLQLDEPYHIRHTQIDIQDDSLRPELADWEKEALVQPGMQYDVSLLDAERARISEKLQNNGYWAFNKDFLHYSIDSNLNSKQMDVILHVRKMVSNMVDSLTGEPILLHHKKYYLDQVYIIPLSRNQAQADTFRFDTVAFEEISRREKRKGKSGPVYHILNQGKPIIKYKSVVQKTILKPGDLYSLQNVTDTYDNLSDLRAFQYTNISLSEKPYDTCLDYAQNNRLDCQIRMIQGSRFSFSVEGQLTTSSGIQGVAANFGFQNRNTFGGGEILNIRLGGAYEFQFTVDNNRNRTFLNTFEASLDASLEFPRFLLPGRMDRINKNARPSTVISAGYSYQHKKDYSRSIFNANFAYRWEKDNWEHSFSPLEISTIQMIQTSESFQSILDEYKATQNYRLYYQYTDHFIMTPRYQFIYTDQQSGVIKDFNHLRFEVEAAGNLLYGIAMGIHGEKPQAAGYELFGLPFSQYIRAEADYSHHFVFGLKTDLVVRAGMGIGYSYGNSQSLPYEKGFFIGGNSTIRAWPLYQLGPGSYLHPEDTPDFERLGDVFMVFNIEQRFPIWGGLMGAVFLDAGNIWLVRPNEAYPNGEFHWNKFYKDFALGTGFGLRYDFKFFIIRMDIGIPLRDPSLQGNGDTWVIKQLRLRDMLFNFGIGYPF</sequence>
<comment type="caution">
    <text evidence="7">The sequence shown here is derived from an EMBL/GenBank/DDBJ whole genome shotgun (WGS) entry which is preliminary data.</text>
</comment>